<dbReference type="PANTHER" id="PTHR43133:SF51">
    <property type="entry name" value="RNA POLYMERASE SIGMA FACTOR"/>
    <property type="match status" value="1"/>
</dbReference>
<comment type="caution">
    <text evidence="7">The sequence shown here is derived from an EMBL/GenBank/DDBJ whole genome shotgun (WGS) entry which is preliminary data.</text>
</comment>
<dbReference type="GO" id="GO:0003677">
    <property type="term" value="F:DNA binding"/>
    <property type="evidence" value="ECO:0007669"/>
    <property type="project" value="InterPro"/>
</dbReference>
<evidence type="ECO:0000313" key="8">
    <source>
        <dbReference type="Proteomes" id="UP000005824"/>
    </source>
</evidence>
<feature type="domain" description="RNA polymerase sigma-70 region 2" evidence="5">
    <location>
        <begin position="13"/>
        <end position="82"/>
    </location>
</feature>
<keyword evidence="8" id="KW-1185">Reference proteome</keyword>
<evidence type="ECO:0000259" key="6">
    <source>
        <dbReference type="Pfam" id="PF08281"/>
    </source>
</evidence>
<dbReference type="Pfam" id="PF08281">
    <property type="entry name" value="Sigma70_r4_2"/>
    <property type="match status" value="1"/>
</dbReference>
<dbReference type="Pfam" id="PF04542">
    <property type="entry name" value="Sigma70_r2"/>
    <property type="match status" value="1"/>
</dbReference>
<dbReference type="NCBIfam" id="TIGR02937">
    <property type="entry name" value="sigma70-ECF"/>
    <property type="match status" value="1"/>
</dbReference>
<dbReference type="InParanoid" id="B4DA42"/>
<gene>
    <name evidence="7" type="ORF">CfE428DRAFT_5782</name>
</gene>
<dbReference type="InterPro" id="IPR013249">
    <property type="entry name" value="RNA_pol_sigma70_r4_t2"/>
</dbReference>
<keyword evidence="2" id="KW-0805">Transcription regulation</keyword>
<dbReference type="Proteomes" id="UP000005824">
    <property type="component" value="Unassembled WGS sequence"/>
</dbReference>
<dbReference type="Gene3D" id="1.10.1740.10">
    <property type="match status" value="1"/>
</dbReference>
<dbReference type="AlphaFoldDB" id="B4DA42"/>
<keyword evidence="3" id="KW-0731">Sigma factor</keyword>
<evidence type="ECO:0000259" key="5">
    <source>
        <dbReference type="Pfam" id="PF04542"/>
    </source>
</evidence>
<protein>
    <submittedName>
        <fullName evidence="7">RNA polymerase, sigma-24 subunit, ECF subfamily</fullName>
    </submittedName>
</protein>
<dbReference type="GO" id="GO:0006352">
    <property type="term" value="P:DNA-templated transcription initiation"/>
    <property type="evidence" value="ECO:0007669"/>
    <property type="project" value="InterPro"/>
</dbReference>
<name>B4DA42_9BACT</name>
<dbReference type="RefSeq" id="WP_006983103.1">
    <property type="nucleotide sequence ID" value="NZ_ABVL01000029.1"/>
</dbReference>
<evidence type="ECO:0000313" key="7">
    <source>
        <dbReference type="EMBL" id="EDY16669.1"/>
    </source>
</evidence>
<evidence type="ECO:0000256" key="2">
    <source>
        <dbReference type="ARBA" id="ARBA00023015"/>
    </source>
</evidence>
<comment type="similarity">
    <text evidence="1">Belongs to the sigma-70 factor family. ECF subfamily.</text>
</comment>
<evidence type="ECO:0000256" key="1">
    <source>
        <dbReference type="ARBA" id="ARBA00010641"/>
    </source>
</evidence>
<keyword evidence="4" id="KW-0804">Transcription</keyword>
<proteinExistence type="inferred from homology"/>
<dbReference type="PANTHER" id="PTHR43133">
    <property type="entry name" value="RNA POLYMERASE ECF-TYPE SIGMA FACTO"/>
    <property type="match status" value="1"/>
</dbReference>
<feature type="domain" description="RNA polymerase sigma factor 70 region 4 type 2" evidence="6">
    <location>
        <begin position="113"/>
        <end position="164"/>
    </location>
</feature>
<dbReference type="eggNOG" id="COG1595">
    <property type="taxonomic scope" value="Bacteria"/>
</dbReference>
<accession>B4DA42</accession>
<dbReference type="InterPro" id="IPR013325">
    <property type="entry name" value="RNA_pol_sigma_r2"/>
</dbReference>
<dbReference type="SUPFAM" id="SSF88659">
    <property type="entry name" value="Sigma3 and sigma4 domains of RNA polymerase sigma factors"/>
    <property type="match status" value="1"/>
</dbReference>
<dbReference type="InterPro" id="IPR039425">
    <property type="entry name" value="RNA_pol_sigma-70-like"/>
</dbReference>
<evidence type="ECO:0000256" key="4">
    <source>
        <dbReference type="ARBA" id="ARBA00023163"/>
    </source>
</evidence>
<dbReference type="STRING" id="497964.CfE428DRAFT_5782"/>
<organism evidence="7 8">
    <name type="scientific">Chthoniobacter flavus Ellin428</name>
    <dbReference type="NCBI Taxonomy" id="497964"/>
    <lineage>
        <taxon>Bacteria</taxon>
        <taxon>Pseudomonadati</taxon>
        <taxon>Verrucomicrobiota</taxon>
        <taxon>Spartobacteria</taxon>
        <taxon>Chthoniobacterales</taxon>
        <taxon>Chthoniobacteraceae</taxon>
        <taxon>Chthoniobacter</taxon>
    </lineage>
</organism>
<dbReference type="GO" id="GO:0016987">
    <property type="term" value="F:sigma factor activity"/>
    <property type="evidence" value="ECO:0007669"/>
    <property type="project" value="UniProtKB-KW"/>
</dbReference>
<dbReference type="CDD" id="cd06171">
    <property type="entry name" value="Sigma70_r4"/>
    <property type="match status" value="1"/>
</dbReference>
<dbReference type="InterPro" id="IPR007627">
    <property type="entry name" value="RNA_pol_sigma70_r2"/>
</dbReference>
<dbReference type="Gene3D" id="1.10.10.10">
    <property type="entry name" value="Winged helix-like DNA-binding domain superfamily/Winged helix DNA-binding domain"/>
    <property type="match status" value="1"/>
</dbReference>
<dbReference type="InterPro" id="IPR014284">
    <property type="entry name" value="RNA_pol_sigma-70_dom"/>
</dbReference>
<evidence type="ECO:0000256" key="3">
    <source>
        <dbReference type="ARBA" id="ARBA00023082"/>
    </source>
</evidence>
<dbReference type="InterPro" id="IPR036388">
    <property type="entry name" value="WH-like_DNA-bd_sf"/>
</dbReference>
<sequence>MPAPDALELIALLDRFERPLVRYAQSITGDLESARDVVQETFIKLARGGMSESGDVVDNARHLEAWLFTVTRNRAVDHQRKFSRIIPMPLPEDRPCAEPGPAAVLERQESATALFRLLDALSPNQREVIRLKFQNDLSYREIAEITRLSVTNVGFLLHSGLKKLRELLREQSPEDFDLSRSVL</sequence>
<reference evidence="7 8" key="1">
    <citation type="journal article" date="2011" name="J. Bacteriol.">
        <title>Genome sequence of Chthoniobacter flavus Ellin428, an aerobic heterotrophic soil bacterium.</title>
        <authorList>
            <person name="Kant R."/>
            <person name="van Passel M.W."/>
            <person name="Palva A."/>
            <person name="Lucas S."/>
            <person name="Lapidus A."/>
            <person name="Glavina Del Rio T."/>
            <person name="Dalin E."/>
            <person name="Tice H."/>
            <person name="Bruce D."/>
            <person name="Goodwin L."/>
            <person name="Pitluck S."/>
            <person name="Larimer F.W."/>
            <person name="Land M.L."/>
            <person name="Hauser L."/>
            <person name="Sangwan P."/>
            <person name="de Vos W.M."/>
            <person name="Janssen P.H."/>
            <person name="Smidt H."/>
        </authorList>
    </citation>
    <scope>NUCLEOTIDE SEQUENCE [LARGE SCALE GENOMIC DNA]</scope>
    <source>
        <strain evidence="7 8">Ellin428</strain>
    </source>
</reference>
<dbReference type="InterPro" id="IPR013324">
    <property type="entry name" value="RNA_pol_sigma_r3/r4-like"/>
</dbReference>
<dbReference type="SUPFAM" id="SSF88946">
    <property type="entry name" value="Sigma2 domain of RNA polymerase sigma factors"/>
    <property type="match status" value="1"/>
</dbReference>
<dbReference type="EMBL" id="ABVL01000029">
    <property type="protein sequence ID" value="EDY16669.1"/>
    <property type="molecule type" value="Genomic_DNA"/>
</dbReference>